<evidence type="ECO:0000256" key="4">
    <source>
        <dbReference type="ARBA" id="ARBA00022723"/>
    </source>
</evidence>
<dbReference type="Proteomes" id="UP001321825">
    <property type="component" value="Chromosome"/>
</dbReference>
<dbReference type="GO" id="GO:0020037">
    <property type="term" value="F:heme binding"/>
    <property type="evidence" value="ECO:0007669"/>
    <property type="project" value="InterPro"/>
</dbReference>
<feature type="binding site" description="axial binding residue" evidence="9">
    <location>
        <position position="192"/>
    </location>
    <ligand>
        <name>heme c</name>
        <dbReference type="ChEBI" id="CHEBI:61717"/>
        <label>2</label>
    </ligand>
    <ligandPart>
        <name>Fe</name>
        <dbReference type="ChEBI" id="CHEBI:18248"/>
    </ligandPart>
</feature>
<dbReference type="PIRSF" id="PIRSF000005">
    <property type="entry name" value="Cytochrome_c4"/>
    <property type="match status" value="1"/>
</dbReference>
<dbReference type="Gene3D" id="1.10.760.10">
    <property type="entry name" value="Cytochrome c-like domain"/>
    <property type="match status" value="2"/>
</dbReference>
<evidence type="ECO:0000313" key="13">
    <source>
        <dbReference type="Proteomes" id="UP001321825"/>
    </source>
</evidence>
<keyword evidence="4 9" id="KW-0479">Metal-binding</keyword>
<protein>
    <recommendedName>
        <fullName evidence="11">Cytochrome c domain-containing protein</fullName>
    </recommendedName>
</protein>
<feature type="signal peptide" evidence="10">
    <location>
        <begin position="1"/>
        <end position="19"/>
    </location>
</feature>
<keyword evidence="10" id="KW-0732">Signal</keyword>
<organism evidence="12 13">
    <name type="scientific">Methylomarinovum caldicuralii</name>
    <dbReference type="NCBI Taxonomy" id="438856"/>
    <lineage>
        <taxon>Bacteria</taxon>
        <taxon>Pseudomonadati</taxon>
        <taxon>Pseudomonadota</taxon>
        <taxon>Gammaproteobacteria</taxon>
        <taxon>Methylococcales</taxon>
        <taxon>Methylothermaceae</taxon>
        <taxon>Methylomarinovum</taxon>
    </lineage>
</organism>
<feature type="binding site" description="covalent" evidence="8">
    <location>
        <position position="146"/>
    </location>
    <ligand>
        <name>heme c</name>
        <dbReference type="ChEBI" id="CHEBI:61717"/>
        <label>2</label>
    </ligand>
</feature>
<name>A0AAU9C2G8_9GAMM</name>
<dbReference type="SUPFAM" id="SSF46626">
    <property type="entry name" value="Cytochrome c"/>
    <property type="match status" value="2"/>
</dbReference>
<reference evidence="13" key="1">
    <citation type="journal article" date="2024" name="Int. J. Syst. Evol. Microbiol.">
        <title>Methylomarinovum tepidoasis sp. nov., a moderately thermophilic methanotroph of the family Methylothermaceae isolated from a deep-sea hydrothermal field.</title>
        <authorList>
            <person name="Hirayama H."/>
            <person name="Takaki Y."/>
            <person name="Abe M."/>
            <person name="Miyazaki M."/>
            <person name="Uematsu K."/>
            <person name="Matsui Y."/>
            <person name="Takai K."/>
        </authorList>
    </citation>
    <scope>NUCLEOTIDE SEQUENCE [LARGE SCALE GENOMIC DNA]</scope>
    <source>
        <strain evidence="13">IT-9</strain>
    </source>
</reference>
<feature type="binding site" description="covalent" evidence="8">
    <location>
        <position position="149"/>
    </location>
    <ligand>
        <name>heme c</name>
        <dbReference type="ChEBI" id="CHEBI:61717"/>
        <label>2</label>
    </ligand>
</feature>
<feature type="binding site" description="axial binding residue" evidence="9">
    <location>
        <position position="54"/>
    </location>
    <ligand>
        <name>heme c</name>
        <dbReference type="ChEBI" id="CHEBI:61717"/>
        <label>1</label>
    </ligand>
    <ligandPart>
        <name>Fe</name>
        <dbReference type="ChEBI" id="CHEBI:18248"/>
    </ligandPart>
</feature>
<dbReference type="GO" id="GO:0042597">
    <property type="term" value="C:periplasmic space"/>
    <property type="evidence" value="ECO:0007669"/>
    <property type="project" value="UniProtKB-SubCell"/>
</dbReference>
<feature type="binding site" description="axial binding residue" evidence="9">
    <location>
        <position position="93"/>
    </location>
    <ligand>
        <name>heme c</name>
        <dbReference type="ChEBI" id="CHEBI:61717"/>
        <label>1</label>
    </ligand>
    <ligandPart>
        <name>Fe</name>
        <dbReference type="ChEBI" id="CHEBI:18248"/>
    </ligandPart>
</feature>
<evidence type="ECO:0000256" key="2">
    <source>
        <dbReference type="ARBA" id="ARBA00022448"/>
    </source>
</evidence>
<sequence>MNRWIVGVGTLLLATALQAGPSTQIAWTEETLETVESGNPERGRELSQRCAGCHGDKGISANPIFPNLAGQLATYLYRQLHDYKDGSRENPMMQAFAAGLSEQDMADLAAFYSRQPPAEAAGKGGDFADVMALINHGDSKRIIPPCRVCHGEHGQGEMIDTPRISGQSQAYLEQTLKAYKSGARHNDIYSRMRLIAQQLTDAEIERLASYYAGLAP</sequence>
<dbReference type="Pfam" id="PF00034">
    <property type="entry name" value="Cytochrom_C"/>
    <property type="match status" value="2"/>
</dbReference>
<keyword evidence="3 8" id="KW-0349">Heme</keyword>
<keyword evidence="13" id="KW-1185">Reference proteome</keyword>
<keyword evidence="5" id="KW-0574">Periplasm</keyword>
<gene>
    <name evidence="12" type="ORF">MIT9_P1373</name>
</gene>
<evidence type="ECO:0000313" key="12">
    <source>
        <dbReference type="EMBL" id="BCX81793.1"/>
    </source>
</evidence>
<evidence type="ECO:0000256" key="5">
    <source>
        <dbReference type="ARBA" id="ARBA00022764"/>
    </source>
</evidence>
<dbReference type="InterPro" id="IPR024167">
    <property type="entry name" value="Cytochrome_c4-like"/>
</dbReference>
<comment type="PTM">
    <text evidence="8">Binds 2 heme c groups covalently per subunit.</text>
</comment>
<feature type="binding site" description="covalent" evidence="8">
    <location>
        <position position="50"/>
    </location>
    <ligand>
        <name>heme c</name>
        <dbReference type="ChEBI" id="CHEBI:61717"/>
        <label>1</label>
    </ligand>
</feature>
<evidence type="ECO:0000256" key="9">
    <source>
        <dbReference type="PIRSR" id="PIRSR000005-2"/>
    </source>
</evidence>
<feature type="chain" id="PRO_5043874281" description="Cytochrome c domain-containing protein" evidence="10">
    <location>
        <begin position="20"/>
        <end position="216"/>
    </location>
</feature>
<dbReference type="InterPro" id="IPR036909">
    <property type="entry name" value="Cyt_c-like_dom_sf"/>
</dbReference>
<evidence type="ECO:0000256" key="6">
    <source>
        <dbReference type="ARBA" id="ARBA00022982"/>
    </source>
</evidence>
<dbReference type="PROSITE" id="PS51007">
    <property type="entry name" value="CYTC"/>
    <property type="match status" value="2"/>
</dbReference>
<dbReference type="PANTHER" id="PTHR33751">
    <property type="entry name" value="CBB3-TYPE CYTOCHROME C OXIDASE SUBUNIT FIXP"/>
    <property type="match status" value="1"/>
</dbReference>
<dbReference type="RefSeq" id="WP_317704222.1">
    <property type="nucleotide sequence ID" value="NZ_AP024714.1"/>
</dbReference>
<feature type="domain" description="Cytochrome c" evidence="11">
    <location>
        <begin position="38"/>
        <end position="116"/>
    </location>
</feature>
<accession>A0AAU9C2G8</accession>
<dbReference type="AlphaFoldDB" id="A0AAU9C2G8"/>
<keyword evidence="2" id="KW-0813">Transport</keyword>
<evidence type="ECO:0000256" key="1">
    <source>
        <dbReference type="ARBA" id="ARBA00004418"/>
    </source>
</evidence>
<evidence type="ECO:0000259" key="11">
    <source>
        <dbReference type="PROSITE" id="PS51007"/>
    </source>
</evidence>
<evidence type="ECO:0000256" key="8">
    <source>
        <dbReference type="PIRSR" id="PIRSR000005-1"/>
    </source>
</evidence>
<proteinExistence type="predicted"/>
<feature type="binding site" description="axial binding residue" evidence="9">
    <location>
        <position position="150"/>
    </location>
    <ligand>
        <name>heme c</name>
        <dbReference type="ChEBI" id="CHEBI:61717"/>
        <label>2</label>
    </ligand>
    <ligandPart>
        <name>Fe</name>
        <dbReference type="ChEBI" id="CHEBI:18248"/>
    </ligandPart>
</feature>
<evidence type="ECO:0000256" key="7">
    <source>
        <dbReference type="ARBA" id="ARBA00023004"/>
    </source>
</evidence>
<dbReference type="KEGG" id="mcau:MIT9_P1373"/>
<comment type="subcellular location">
    <subcellularLocation>
        <location evidence="1">Periplasm</location>
    </subcellularLocation>
</comment>
<feature type="binding site" description="covalent" evidence="8">
    <location>
        <position position="53"/>
    </location>
    <ligand>
        <name>heme c</name>
        <dbReference type="ChEBI" id="CHEBI:61717"/>
        <label>1</label>
    </ligand>
</feature>
<dbReference type="PANTHER" id="PTHR33751:SF9">
    <property type="entry name" value="CYTOCHROME C4"/>
    <property type="match status" value="1"/>
</dbReference>
<dbReference type="GO" id="GO:0009055">
    <property type="term" value="F:electron transfer activity"/>
    <property type="evidence" value="ECO:0007669"/>
    <property type="project" value="InterPro"/>
</dbReference>
<dbReference type="InterPro" id="IPR009056">
    <property type="entry name" value="Cyt_c-like_dom"/>
</dbReference>
<evidence type="ECO:0000256" key="10">
    <source>
        <dbReference type="SAM" id="SignalP"/>
    </source>
</evidence>
<dbReference type="InterPro" id="IPR050597">
    <property type="entry name" value="Cytochrome_c_Oxidase_Subunit"/>
</dbReference>
<keyword evidence="7 9" id="KW-0408">Iron</keyword>
<evidence type="ECO:0000256" key="3">
    <source>
        <dbReference type="ARBA" id="ARBA00022617"/>
    </source>
</evidence>
<feature type="domain" description="Cytochrome c" evidence="11">
    <location>
        <begin position="132"/>
        <end position="215"/>
    </location>
</feature>
<dbReference type="GO" id="GO:0005506">
    <property type="term" value="F:iron ion binding"/>
    <property type="evidence" value="ECO:0007669"/>
    <property type="project" value="InterPro"/>
</dbReference>
<dbReference type="EMBL" id="AP024714">
    <property type="protein sequence ID" value="BCX81793.1"/>
    <property type="molecule type" value="Genomic_DNA"/>
</dbReference>
<keyword evidence="6" id="KW-0249">Electron transport</keyword>